<feature type="transmembrane region" description="Helical" evidence="6">
    <location>
        <begin position="134"/>
        <end position="157"/>
    </location>
</feature>
<gene>
    <name evidence="7" type="ORF">AM506_04120</name>
</gene>
<dbReference type="PANTHER" id="PTHR23513:SF6">
    <property type="entry name" value="MAJOR FACILITATOR SUPERFAMILY ASSOCIATED DOMAIN-CONTAINING PROTEIN"/>
    <property type="match status" value="1"/>
</dbReference>
<evidence type="ECO:0000313" key="7">
    <source>
        <dbReference type="EMBL" id="KPL60924.1"/>
    </source>
</evidence>
<dbReference type="EMBL" id="LIXZ01000002">
    <property type="protein sequence ID" value="KPL60924.1"/>
    <property type="molecule type" value="Genomic_DNA"/>
</dbReference>
<reference evidence="7 8" key="1">
    <citation type="submission" date="2015-08" db="EMBL/GenBank/DDBJ databases">
        <title>Draft Genome Sequence of Bacillus vietnamensis UCD-SED5.</title>
        <authorList>
            <person name="Lee R.D."/>
            <person name="Jospin G."/>
            <person name="Lang J.M."/>
            <person name="Coil D.A."/>
            <person name="Eisen J.A."/>
        </authorList>
    </citation>
    <scope>NUCLEOTIDE SEQUENCE [LARGE SCALE GENOMIC DNA]</scope>
    <source>
        <strain evidence="7 8">UCD-SED5</strain>
    </source>
</reference>
<name>A0A0P6W3Y3_9BACI</name>
<feature type="transmembrane region" description="Helical" evidence="6">
    <location>
        <begin position="69"/>
        <end position="88"/>
    </location>
</feature>
<feature type="transmembrane region" description="Helical" evidence="6">
    <location>
        <begin position="36"/>
        <end position="57"/>
    </location>
</feature>
<dbReference type="AlphaFoldDB" id="A0A0P6W3Y3"/>
<evidence type="ECO:0008006" key="9">
    <source>
        <dbReference type="Google" id="ProtNLM"/>
    </source>
</evidence>
<comment type="caution">
    <text evidence="7">The sequence shown here is derived from an EMBL/GenBank/DDBJ whole genome shotgun (WGS) entry which is preliminary data.</text>
</comment>
<sequence>MNKQLMILLTGRIITNFADSFYMIATIWYVKSATSSPLLIGLTSAVAILPVTIQFLYGPIIDRFSKKKILFVAMLGQGALVSVISILYYTNLLWLPLLLTLMFVALSLSECTYPTESALIESLTPREQLTRVNSIFAFSYQTLDIICDAVSGILIAFVGLGLIYVTNSILLLGTGLLFLFYLNVPRSTKETELRTVHFIKQYKDDFKDGFQVVKKRYTLLSVVFGIIGMNVMATMGISMLPVISESSADYGFWLTAMSLGTLTGTVLSSKVEKIALNRILPLLSLWSGLCWMLAFVLKDLSIMPYLLFALSWIGIGIIGIYVQTLIQVNLPKGYIGIGFAFISSLLGSLSPLGYLLGGVIGEFTSGRFLLVLSGVGYLAFSLYFWVNPRLKNLNKPLSIRFEES</sequence>
<feature type="transmembrane region" description="Helical" evidence="6">
    <location>
        <begin position="7"/>
        <end position="30"/>
    </location>
</feature>
<feature type="transmembrane region" description="Helical" evidence="6">
    <location>
        <begin position="334"/>
        <end position="356"/>
    </location>
</feature>
<evidence type="ECO:0000256" key="5">
    <source>
        <dbReference type="ARBA" id="ARBA00023136"/>
    </source>
</evidence>
<evidence type="ECO:0000256" key="3">
    <source>
        <dbReference type="ARBA" id="ARBA00022692"/>
    </source>
</evidence>
<dbReference type="OrthoDB" id="2287060at2"/>
<dbReference type="RefSeq" id="WP_060671096.1">
    <property type="nucleotide sequence ID" value="NZ_LIXZ01000002.1"/>
</dbReference>
<feature type="transmembrane region" description="Helical" evidence="6">
    <location>
        <begin position="368"/>
        <end position="386"/>
    </location>
</feature>
<evidence type="ECO:0000256" key="1">
    <source>
        <dbReference type="ARBA" id="ARBA00004651"/>
    </source>
</evidence>
<organism evidence="7 8">
    <name type="scientific">Rossellomorea vietnamensis</name>
    <dbReference type="NCBI Taxonomy" id="218284"/>
    <lineage>
        <taxon>Bacteria</taxon>
        <taxon>Bacillati</taxon>
        <taxon>Bacillota</taxon>
        <taxon>Bacilli</taxon>
        <taxon>Bacillales</taxon>
        <taxon>Bacillaceae</taxon>
        <taxon>Rossellomorea</taxon>
    </lineage>
</organism>
<feature type="transmembrane region" description="Helical" evidence="6">
    <location>
        <begin position="279"/>
        <end position="296"/>
    </location>
</feature>
<dbReference type="PATRIC" id="fig|218284.4.peg.869"/>
<dbReference type="Proteomes" id="UP000050398">
    <property type="component" value="Unassembled WGS sequence"/>
</dbReference>
<feature type="transmembrane region" description="Helical" evidence="6">
    <location>
        <begin position="163"/>
        <end position="184"/>
    </location>
</feature>
<evidence type="ECO:0000256" key="2">
    <source>
        <dbReference type="ARBA" id="ARBA00022475"/>
    </source>
</evidence>
<keyword evidence="5 6" id="KW-0472">Membrane</keyword>
<dbReference type="SUPFAM" id="SSF103473">
    <property type="entry name" value="MFS general substrate transporter"/>
    <property type="match status" value="1"/>
</dbReference>
<keyword evidence="4 6" id="KW-1133">Transmembrane helix</keyword>
<feature type="transmembrane region" description="Helical" evidence="6">
    <location>
        <begin position="217"/>
        <end position="244"/>
    </location>
</feature>
<dbReference type="eggNOG" id="COG2211">
    <property type="taxonomic scope" value="Bacteria"/>
</dbReference>
<proteinExistence type="predicted"/>
<feature type="transmembrane region" description="Helical" evidence="6">
    <location>
        <begin position="94"/>
        <end position="113"/>
    </location>
</feature>
<feature type="transmembrane region" description="Helical" evidence="6">
    <location>
        <begin position="302"/>
        <end position="322"/>
    </location>
</feature>
<dbReference type="PANTHER" id="PTHR23513">
    <property type="entry name" value="INTEGRAL MEMBRANE EFFLUX PROTEIN-RELATED"/>
    <property type="match status" value="1"/>
</dbReference>
<evidence type="ECO:0000256" key="4">
    <source>
        <dbReference type="ARBA" id="ARBA00022989"/>
    </source>
</evidence>
<comment type="subcellular location">
    <subcellularLocation>
        <location evidence="1">Cell membrane</location>
        <topology evidence="1">Multi-pass membrane protein</topology>
    </subcellularLocation>
</comment>
<keyword evidence="2" id="KW-1003">Cell membrane</keyword>
<keyword evidence="3 6" id="KW-0812">Transmembrane</keyword>
<dbReference type="Gene3D" id="1.20.1250.20">
    <property type="entry name" value="MFS general substrate transporter like domains"/>
    <property type="match status" value="1"/>
</dbReference>
<dbReference type="GO" id="GO:0022857">
    <property type="term" value="F:transmembrane transporter activity"/>
    <property type="evidence" value="ECO:0007669"/>
    <property type="project" value="InterPro"/>
</dbReference>
<evidence type="ECO:0000313" key="8">
    <source>
        <dbReference type="Proteomes" id="UP000050398"/>
    </source>
</evidence>
<dbReference type="GO" id="GO:0005886">
    <property type="term" value="C:plasma membrane"/>
    <property type="evidence" value="ECO:0007669"/>
    <property type="project" value="UniProtKB-SubCell"/>
</dbReference>
<dbReference type="Pfam" id="PF07690">
    <property type="entry name" value="MFS_1"/>
    <property type="match status" value="1"/>
</dbReference>
<evidence type="ECO:0000256" key="6">
    <source>
        <dbReference type="SAM" id="Phobius"/>
    </source>
</evidence>
<dbReference type="CDD" id="cd06173">
    <property type="entry name" value="MFS_MefA_like"/>
    <property type="match status" value="1"/>
</dbReference>
<dbReference type="InterPro" id="IPR036259">
    <property type="entry name" value="MFS_trans_sf"/>
</dbReference>
<feature type="transmembrane region" description="Helical" evidence="6">
    <location>
        <begin position="250"/>
        <end position="267"/>
    </location>
</feature>
<dbReference type="InterPro" id="IPR011701">
    <property type="entry name" value="MFS"/>
</dbReference>
<protein>
    <recommendedName>
        <fullName evidence="9">MFS transporter</fullName>
    </recommendedName>
</protein>
<accession>A0A0P6W3Y3</accession>